<reference evidence="2" key="1">
    <citation type="journal article" date="2020" name="mSystems">
        <title>Genome- and Community-Level Interaction Insights into Carbon Utilization and Element Cycling Functions of Hydrothermarchaeota in Hydrothermal Sediment.</title>
        <authorList>
            <person name="Zhou Z."/>
            <person name="Liu Y."/>
            <person name="Xu W."/>
            <person name="Pan J."/>
            <person name="Luo Z.H."/>
            <person name="Li M."/>
        </authorList>
    </citation>
    <scope>NUCLEOTIDE SEQUENCE [LARGE SCALE GENOMIC DNA]</scope>
    <source>
        <strain evidence="2">SpSt-508</strain>
    </source>
</reference>
<protein>
    <submittedName>
        <fullName evidence="2">Uncharacterized protein</fullName>
    </submittedName>
</protein>
<feature type="transmembrane region" description="Helical" evidence="1">
    <location>
        <begin position="554"/>
        <end position="573"/>
    </location>
</feature>
<dbReference type="AlphaFoldDB" id="A0A7C4LNB3"/>
<organism evidence="2">
    <name type="scientific">Schlesneria paludicola</name>
    <dbReference type="NCBI Taxonomy" id="360056"/>
    <lineage>
        <taxon>Bacteria</taxon>
        <taxon>Pseudomonadati</taxon>
        <taxon>Planctomycetota</taxon>
        <taxon>Planctomycetia</taxon>
        <taxon>Planctomycetales</taxon>
        <taxon>Planctomycetaceae</taxon>
        <taxon>Schlesneria</taxon>
    </lineage>
</organism>
<sequence>MAESLAHTTATTTQAWVVEIEQSLRQRDPDVFIVLPRVLRRVMRHALDITRPWVRIPHRKSYVIDRERLTWLVALDELGVAPGIELPHRAMLIARPEEDRLSRFTPDKLRHYYWRLHFHARIDMSMSERVLPDHLSTAQLRRRIDRIGQQQFDEIRAVLRQEGLLTNPDELRHVYAEFVAVFHELRAFAPDLLPLYFPSLTNLDQVARLLREDIDAEALLELSRPPEFVGICPAEFDRPTPVIELTPEPPEVPTVPRSPRRFLHLQWQADRLRSRGNVVRAAMLRRRAWSLASAAEAPRADAALQEDVRLLAERLQSALELTDEEKAAWQQLLPVIVVGAVREFWNANARLLYDLQKVCIDHERETYRVDLWRWVLSLGRTPLRRPLPRLRVVLISKHLRSATRRVPLVRIDPEGRRTLTDLLHRAAQQAEYILRSRLQPVIGRSLSDAGIVGRDVIETVALQKLGDELLDGVVERGFLTLGNLRDALSRSQWKLPDLADAREFARGDALLRADQHFAVELDGVYQRGPFYLRWLQRMTSLFFGTPTGRFITRYFALPFGGSYVILKGLHFLAKELHHFVHTPEVTIYSHTAMLGLGAVLFALIHWPAALRVTWKTLVWMWRIGKFLIVDVPQTLYRFPPIAWMLRSLPALIFRRYLLSPVLVTLLAWQVLPRLGLYPAMGPWWALAVFTVSFIILNSRMGRDTEELLFEWLGKAWHRFRVTVIIGLFNWIVDVFRQVMDFIERLLYSVDEWLRFRRGESRLTLALKAVLGLVWSFVHAIIRFCVTLLIEPQVNPIKHFPVVTVSHKLILPSVAPLSAMLANFTDKYTAGLLATMIVTCIPGVFGFLAWELKENWGLYAANRPRTLRPVIIGSHGETLLRLLKPGFHSGTIPKLFARRRRVARKSRHQPELSRHSAYDERLHHEAEAVRHFVERELLGLLRVSQRFGRVPLAVADVQLSTNRLDVWLVRADRPDEPACLTFAEQSGWLVAGLTEAGWIRRLTREEETVLSAALAGMYKLGAVDLVREHLERKLGSPPHPYDITESGLVIWPTPSYDLEINYSLKERPYSSPRPRAPARIAGFEPVPISALVFREHPIEWSRWRDFWQAEVAERDCPSPLLREAPVLRA</sequence>
<keyword evidence="1" id="KW-1133">Transmembrane helix</keyword>
<feature type="transmembrane region" description="Helical" evidence="1">
    <location>
        <begin position="801"/>
        <end position="821"/>
    </location>
</feature>
<dbReference type="EMBL" id="DSVQ01000018">
    <property type="protein sequence ID" value="HGT40776.1"/>
    <property type="molecule type" value="Genomic_DNA"/>
</dbReference>
<feature type="transmembrane region" description="Helical" evidence="1">
    <location>
        <begin position="764"/>
        <end position="789"/>
    </location>
</feature>
<keyword evidence="1" id="KW-0812">Transmembrane</keyword>
<gene>
    <name evidence="2" type="ORF">ENS64_16145</name>
</gene>
<feature type="transmembrane region" description="Helical" evidence="1">
    <location>
        <begin position="827"/>
        <end position="849"/>
    </location>
</feature>
<feature type="transmembrane region" description="Helical" evidence="1">
    <location>
        <begin position="681"/>
        <end position="698"/>
    </location>
</feature>
<evidence type="ECO:0000256" key="1">
    <source>
        <dbReference type="SAM" id="Phobius"/>
    </source>
</evidence>
<feature type="transmembrane region" description="Helical" evidence="1">
    <location>
        <begin position="585"/>
        <end position="606"/>
    </location>
</feature>
<accession>A0A7C4LNB3</accession>
<comment type="caution">
    <text evidence="2">The sequence shown here is derived from an EMBL/GenBank/DDBJ whole genome shotgun (WGS) entry which is preliminary data.</text>
</comment>
<keyword evidence="1" id="KW-0472">Membrane</keyword>
<name>A0A7C4LNB3_9PLAN</name>
<proteinExistence type="predicted"/>
<evidence type="ECO:0000313" key="2">
    <source>
        <dbReference type="EMBL" id="HGT40776.1"/>
    </source>
</evidence>